<feature type="transmembrane region" description="Helical" evidence="9">
    <location>
        <begin position="142"/>
        <end position="163"/>
    </location>
</feature>
<dbReference type="AlphaFoldDB" id="A0A3N1LL82"/>
<dbReference type="CDD" id="cd06582">
    <property type="entry name" value="TM_PBP1_LivH_like"/>
    <property type="match status" value="1"/>
</dbReference>
<dbReference type="GO" id="GO:0006865">
    <property type="term" value="P:amino acid transport"/>
    <property type="evidence" value="ECO:0007669"/>
    <property type="project" value="UniProtKB-KW"/>
</dbReference>
<keyword evidence="7 9" id="KW-0472">Membrane</keyword>
<comment type="caution">
    <text evidence="10">The sequence shown here is derived from an EMBL/GenBank/DDBJ whole genome shotgun (WGS) entry which is preliminary data.</text>
</comment>
<evidence type="ECO:0000256" key="9">
    <source>
        <dbReference type="SAM" id="Phobius"/>
    </source>
</evidence>
<keyword evidence="3" id="KW-1003">Cell membrane</keyword>
<accession>A0A3N1LL82</accession>
<feature type="transmembrane region" description="Helical" evidence="9">
    <location>
        <begin position="192"/>
        <end position="213"/>
    </location>
</feature>
<evidence type="ECO:0000256" key="6">
    <source>
        <dbReference type="ARBA" id="ARBA00022989"/>
    </source>
</evidence>
<evidence type="ECO:0000256" key="8">
    <source>
        <dbReference type="ARBA" id="ARBA00037998"/>
    </source>
</evidence>
<dbReference type="GO" id="GO:0022857">
    <property type="term" value="F:transmembrane transporter activity"/>
    <property type="evidence" value="ECO:0007669"/>
    <property type="project" value="InterPro"/>
</dbReference>
<evidence type="ECO:0000256" key="1">
    <source>
        <dbReference type="ARBA" id="ARBA00004651"/>
    </source>
</evidence>
<gene>
    <name evidence="10" type="ORF">EDC65_3049</name>
</gene>
<protein>
    <submittedName>
        <fullName evidence="10">Amino acid/amide ABC transporter membrane protein 1 (HAAT family)</fullName>
    </submittedName>
</protein>
<sequence length="291" mass="31150">MDFLVPDIFLVEAIVNGILLGGILALLALGLNLIFGVIDVVWISYAELVMCGMYAIYWLYAVHGVPLPIAAVIAIVFVAILGVLVHKLIISPILGSAPINQLLATGGLLFFLQSFATLLFGADFRNIGLRLPIIEVGDLFISFARLLAFGAALLGMIGLWLFLKRTYVGTAIRAIAQDREIMILMGVDPKRVYLITSALGGGLAGLASALLVLQYDVHPFIGLSFGPITFMICVLGGLGSMIGGFVAAFIMSQIISVGGFYTSIELSYVLAFLLFIVMIFVRPQGLFGVKS</sequence>
<evidence type="ECO:0000256" key="3">
    <source>
        <dbReference type="ARBA" id="ARBA00022475"/>
    </source>
</evidence>
<dbReference type="InterPro" id="IPR001851">
    <property type="entry name" value="ABC_transp_permease"/>
</dbReference>
<comment type="subcellular location">
    <subcellularLocation>
        <location evidence="1">Cell membrane</location>
        <topology evidence="1">Multi-pass membrane protein</topology>
    </subcellularLocation>
</comment>
<evidence type="ECO:0000256" key="5">
    <source>
        <dbReference type="ARBA" id="ARBA00022970"/>
    </source>
</evidence>
<keyword evidence="4 9" id="KW-0812">Transmembrane</keyword>
<comment type="similarity">
    <text evidence="8">Belongs to the binding-protein-dependent transport system permease family. LivHM subfamily.</text>
</comment>
<organism evidence="10 11">
    <name type="scientific">Stella humosa</name>
    <dbReference type="NCBI Taxonomy" id="94"/>
    <lineage>
        <taxon>Bacteria</taxon>
        <taxon>Pseudomonadati</taxon>
        <taxon>Pseudomonadota</taxon>
        <taxon>Alphaproteobacteria</taxon>
        <taxon>Rhodospirillales</taxon>
        <taxon>Stellaceae</taxon>
        <taxon>Stella</taxon>
    </lineage>
</organism>
<evidence type="ECO:0000256" key="4">
    <source>
        <dbReference type="ARBA" id="ARBA00022692"/>
    </source>
</evidence>
<evidence type="ECO:0000256" key="7">
    <source>
        <dbReference type="ARBA" id="ARBA00023136"/>
    </source>
</evidence>
<feature type="transmembrane region" description="Helical" evidence="9">
    <location>
        <begin position="258"/>
        <end position="281"/>
    </location>
</feature>
<feature type="transmembrane region" description="Helical" evidence="9">
    <location>
        <begin position="225"/>
        <end position="251"/>
    </location>
</feature>
<evidence type="ECO:0000256" key="2">
    <source>
        <dbReference type="ARBA" id="ARBA00022448"/>
    </source>
</evidence>
<name>A0A3N1LL82_9PROT</name>
<keyword evidence="5" id="KW-0029">Amino-acid transport</keyword>
<dbReference type="PANTHER" id="PTHR11795:SF445">
    <property type="entry name" value="AMINO ACID ABC TRANSPORTER PERMEASE PROTEIN"/>
    <property type="match status" value="1"/>
</dbReference>
<dbReference type="PANTHER" id="PTHR11795">
    <property type="entry name" value="BRANCHED-CHAIN AMINO ACID TRANSPORT SYSTEM PERMEASE PROTEIN LIVH"/>
    <property type="match status" value="1"/>
</dbReference>
<dbReference type="EMBL" id="RJKX01000014">
    <property type="protein sequence ID" value="ROP91186.1"/>
    <property type="molecule type" value="Genomic_DNA"/>
</dbReference>
<reference evidence="10 11" key="1">
    <citation type="submission" date="2018-11" db="EMBL/GenBank/DDBJ databases">
        <title>Genomic Encyclopedia of Type Strains, Phase IV (KMG-IV): sequencing the most valuable type-strain genomes for metagenomic binning, comparative biology and taxonomic classification.</title>
        <authorList>
            <person name="Goeker M."/>
        </authorList>
    </citation>
    <scope>NUCLEOTIDE SEQUENCE [LARGE SCALE GENOMIC DNA]</scope>
    <source>
        <strain evidence="10 11">DSM 5900</strain>
    </source>
</reference>
<feature type="transmembrane region" description="Helical" evidence="9">
    <location>
        <begin position="13"/>
        <end position="35"/>
    </location>
</feature>
<keyword evidence="2" id="KW-0813">Transport</keyword>
<feature type="transmembrane region" description="Helical" evidence="9">
    <location>
        <begin position="42"/>
        <end position="61"/>
    </location>
</feature>
<dbReference type="Pfam" id="PF02653">
    <property type="entry name" value="BPD_transp_2"/>
    <property type="match status" value="1"/>
</dbReference>
<proteinExistence type="inferred from homology"/>
<feature type="transmembrane region" description="Helical" evidence="9">
    <location>
        <begin position="102"/>
        <end position="122"/>
    </location>
</feature>
<dbReference type="GO" id="GO:0005886">
    <property type="term" value="C:plasma membrane"/>
    <property type="evidence" value="ECO:0007669"/>
    <property type="project" value="UniProtKB-SubCell"/>
</dbReference>
<feature type="transmembrane region" description="Helical" evidence="9">
    <location>
        <begin position="67"/>
        <end position="90"/>
    </location>
</feature>
<keyword evidence="6 9" id="KW-1133">Transmembrane helix</keyword>
<evidence type="ECO:0000313" key="11">
    <source>
        <dbReference type="Proteomes" id="UP000278222"/>
    </source>
</evidence>
<keyword evidence="11" id="KW-1185">Reference proteome</keyword>
<dbReference type="InterPro" id="IPR052157">
    <property type="entry name" value="BCAA_transport_permease"/>
</dbReference>
<dbReference type="RefSeq" id="WP_123690866.1">
    <property type="nucleotide sequence ID" value="NZ_AP019700.1"/>
</dbReference>
<dbReference type="OrthoDB" id="8212178at2"/>
<evidence type="ECO:0000313" key="10">
    <source>
        <dbReference type="EMBL" id="ROP91186.1"/>
    </source>
</evidence>
<dbReference type="Proteomes" id="UP000278222">
    <property type="component" value="Unassembled WGS sequence"/>
</dbReference>